<sequence>VQVSNALDTCAPVCTLFEDVVIACETTSTQVGGGRFQPGQQKSFIHPPIIPGSLLDIGVQPEVWNW</sequence>
<reference evidence="1" key="1">
    <citation type="submission" date="2018-05" db="EMBL/GenBank/DDBJ databases">
        <authorList>
            <person name="Lanie J.A."/>
            <person name="Ng W.-L."/>
            <person name="Kazmierczak K.M."/>
            <person name="Andrzejewski T.M."/>
            <person name="Davidsen T.M."/>
            <person name="Wayne K.J."/>
            <person name="Tettelin H."/>
            <person name="Glass J.I."/>
            <person name="Rusch D."/>
            <person name="Podicherti R."/>
            <person name="Tsui H.-C.T."/>
            <person name="Winkler M.E."/>
        </authorList>
    </citation>
    <scope>NUCLEOTIDE SEQUENCE</scope>
</reference>
<gene>
    <name evidence="1" type="ORF">METZ01_LOCUS407669</name>
</gene>
<feature type="non-terminal residue" evidence="1">
    <location>
        <position position="66"/>
    </location>
</feature>
<protein>
    <submittedName>
        <fullName evidence="1">Uncharacterized protein</fullName>
    </submittedName>
</protein>
<dbReference type="EMBL" id="UINC01157684">
    <property type="protein sequence ID" value="SVD54815.1"/>
    <property type="molecule type" value="Genomic_DNA"/>
</dbReference>
<proteinExistence type="predicted"/>
<name>A0A382W8Z6_9ZZZZ</name>
<feature type="non-terminal residue" evidence="1">
    <location>
        <position position="1"/>
    </location>
</feature>
<organism evidence="1">
    <name type="scientific">marine metagenome</name>
    <dbReference type="NCBI Taxonomy" id="408172"/>
    <lineage>
        <taxon>unclassified sequences</taxon>
        <taxon>metagenomes</taxon>
        <taxon>ecological metagenomes</taxon>
    </lineage>
</organism>
<evidence type="ECO:0000313" key="1">
    <source>
        <dbReference type="EMBL" id="SVD54815.1"/>
    </source>
</evidence>
<dbReference type="AlphaFoldDB" id="A0A382W8Z6"/>
<accession>A0A382W8Z6</accession>